<evidence type="ECO:0000313" key="11">
    <source>
        <dbReference type="Proteomes" id="UP000198406"/>
    </source>
</evidence>
<dbReference type="OrthoDB" id="10259843at2759"/>
<evidence type="ECO:0000256" key="5">
    <source>
        <dbReference type="PROSITE-ProRule" id="PRU00552"/>
    </source>
</evidence>
<dbReference type="GO" id="GO:0003676">
    <property type="term" value="F:nucleic acid binding"/>
    <property type="evidence" value="ECO:0007669"/>
    <property type="project" value="InterPro"/>
</dbReference>
<dbReference type="InterPro" id="IPR014001">
    <property type="entry name" value="Helicase_ATP-bd"/>
</dbReference>
<dbReference type="InParanoid" id="A0A1Z5KR90"/>
<dbReference type="InterPro" id="IPR014014">
    <property type="entry name" value="RNA_helicase_DEAD_Q_motif"/>
</dbReference>
<keyword evidence="11" id="KW-1185">Reference proteome</keyword>
<evidence type="ECO:0000256" key="2">
    <source>
        <dbReference type="ARBA" id="ARBA00022801"/>
    </source>
</evidence>
<feature type="region of interest" description="Disordered" evidence="6">
    <location>
        <begin position="87"/>
        <end position="186"/>
    </location>
</feature>
<dbReference type="Pfam" id="PF00271">
    <property type="entry name" value="Helicase_C"/>
    <property type="match status" value="1"/>
</dbReference>
<evidence type="ECO:0000313" key="10">
    <source>
        <dbReference type="EMBL" id="GAX28622.1"/>
    </source>
</evidence>
<name>A0A1Z5KR90_FISSO</name>
<feature type="compositionally biased region" description="Basic residues" evidence="6">
    <location>
        <begin position="811"/>
        <end position="829"/>
    </location>
</feature>
<feature type="compositionally biased region" description="Basic and acidic residues" evidence="6">
    <location>
        <begin position="95"/>
        <end position="104"/>
    </location>
</feature>
<dbReference type="InterPro" id="IPR001650">
    <property type="entry name" value="Helicase_C-like"/>
</dbReference>
<keyword evidence="1" id="KW-0547">Nucleotide-binding</keyword>
<comment type="caution">
    <text evidence="10">The sequence shown here is derived from an EMBL/GenBank/DDBJ whole genome shotgun (WGS) entry which is preliminary data.</text>
</comment>
<dbReference type="PROSITE" id="PS51194">
    <property type="entry name" value="HELICASE_CTER"/>
    <property type="match status" value="1"/>
</dbReference>
<dbReference type="Pfam" id="PF00270">
    <property type="entry name" value="DEAD"/>
    <property type="match status" value="1"/>
</dbReference>
<dbReference type="GO" id="GO:0003724">
    <property type="term" value="F:RNA helicase activity"/>
    <property type="evidence" value="ECO:0007669"/>
    <property type="project" value="UniProtKB-EC"/>
</dbReference>
<dbReference type="Proteomes" id="UP000198406">
    <property type="component" value="Unassembled WGS sequence"/>
</dbReference>
<evidence type="ECO:0000256" key="6">
    <source>
        <dbReference type="SAM" id="MobiDB-lite"/>
    </source>
</evidence>
<feature type="compositionally biased region" description="Acidic residues" evidence="6">
    <location>
        <begin position="105"/>
        <end position="143"/>
    </location>
</feature>
<gene>
    <name evidence="10" type="ORF">FisN_1Hh587</name>
</gene>
<dbReference type="CDD" id="cd18787">
    <property type="entry name" value="SF2_C_DEAD"/>
    <property type="match status" value="1"/>
</dbReference>
<dbReference type="Gene3D" id="3.40.50.300">
    <property type="entry name" value="P-loop containing nucleotide triphosphate hydrolases"/>
    <property type="match status" value="2"/>
</dbReference>
<dbReference type="InterPro" id="IPR011545">
    <property type="entry name" value="DEAD/DEAH_box_helicase_dom"/>
</dbReference>
<organism evidence="10 11">
    <name type="scientific">Fistulifera solaris</name>
    <name type="common">Oleaginous diatom</name>
    <dbReference type="NCBI Taxonomy" id="1519565"/>
    <lineage>
        <taxon>Eukaryota</taxon>
        <taxon>Sar</taxon>
        <taxon>Stramenopiles</taxon>
        <taxon>Ochrophyta</taxon>
        <taxon>Bacillariophyta</taxon>
        <taxon>Bacillariophyceae</taxon>
        <taxon>Bacillariophycidae</taxon>
        <taxon>Naviculales</taxon>
        <taxon>Naviculaceae</taxon>
        <taxon>Fistulifera</taxon>
    </lineage>
</organism>
<feature type="region of interest" description="Disordered" evidence="6">
    <location>
        <begin position="805"/>
        <end position="829"/>
    </location>
</feature>
<dbReference type="PANTHER" id="PTHR47959">
    <property type="entry name" value="ATP-DEPENDENT RNA HELICASE RHLE-RELATED"/>
    <property type="match status" value="1"/>
</dbReference>
<dbReference type="InterPro" id="IPR050079">
    <property type="entry name" value="DEAD_box_RNA_helicase"/>
</dbReference>
<feature type="short sequence motif" description="Q motif" evidence="5">
    <location>
        <begin position="202"/>
        <end position="230"/>
    </location>
</feature>
<dbReference type="EC" id="3.6.4.13" evidence="10"/>
<feature type="domain" description="Helicase ATP-binding" evidence="7">
    <location>
        <begin position="233"/>
        <end position="406"/>
    </location>
</feature>
<dbReference type="PROSITE" id="PS51192">
    <property type="entry name" value="HELICASE_ATP_BIND_1"/>
    <property type="match status" value="1"/>
</dbReference>
<dbReference type="GO" id="GO:0005524">
    <property type="term" value="F:ATP binding"/>
    <property type="evidence" value="ECO:0007669"/>
    <property type="project" value="UniProtKB-KW"/>
</dbReference>
<dbReference type="PANTHER" id="PTHR47959:SF1">
    <property type="entry name" value="ATP-DEPENDENT RNA HELICASE DBPA"/>
    <property type="match status" value="1"/>
</dbReference>
<dbReference type="CDD" id="cd17947">
    <property type="entry name" value="DEADc_DDX27"/>
    <property type="match status" value="1"/>
</dbReference>
<accession>A0A1Z5KR90</accession>
<dbReference type="PROSITE" id="PS51195">
    <property type="entry name" value="Q_MOTIF"/>
    <property type="match status" value="1"/>
</dbReference>
<dbReference type="GO" id="GO:0016787">
    <property type="term" value="F:hydrolase activity"/>
    <property type="evidence" value="ECO:0007669"/>
    <property type="project" value="UniProtKB-KW"/>
</dbReference>
<sequence length="829" mass="91360">MESLLPSLSSDDEDPNIVEAESSDDEVDGSFSFGGVLGEDGGIMDSNASTLNGWSYQTALNSMKHNDKSSIANLVPRLDVNALIAAKRKSIPKKGQPEKEKKEEEENDDDNSDETDSNDSDSESGSSSEDDSDDDSEEEEVDDAQAALEDDVLKTRAGKEKAKIADDKDDESEGSSEEEDEEEKAKVASFFDNEHSSGNAVAVFNQLSLSRPLLRGVAAMGFVEPTPIQAAVIPVALSGKDICASAVTGSGKTAAFLLPLLERLLHRHPGRIQAIILTPTRELAAQCIGMLSTLAQFTKLRAALIVGGAKNLNAQAAELRARPEIVVATPGRLLDHITNTAGVAVDEVAFLVLDEANRLLDLGFQDEVHQLVKSCPVSRQTLLFSATMNTRVDELVKLSMKRPVRVRVSDKKGNKDIEVAPRLEQEFVRIRSGNEGINREALLLALLKRTFKKQVIVFFDTKAVAHRMMILCGLCGLKSAELHGNLTQQQRLTALDDFTTGKVDILLATDLAARGLDIEKVETVINFEMPAQIETYIHRIGRTARAGRGGRSCTLIGEGRRHLMKELIKDAASKASTARSGKSTSSRFESGVIRSRSVPSAVIAHFVGIIESMEDHIEEIMQAEEVARMDRIAEMEVIKAQNLIEHGDEIKSRPQREWFATTREKQKRSKEAQAELQKLIAEKAGTGMHRMTRKKRRAREALEGLSAGGDEEGGEQPDKSVNIKLKARKKKREEEELRLKKHEKDSLHDRDVEKQKKMKKRKITGADASGDGSLFAEEKISHAPRKSESEKGAVAFKSAYNFRGYDPERKLGKKKGSQKFKSKSKYKRR</sequence>
<keyword evidence="3 10" id="KW-0347">Helicase</keyword>
<keyword evidence="2 10" id="KW-0378">Hydrolase</keyword>
<dbReference type="SMART" id="SM00490">
    <property type="entry name" value="HELICc"/>
    <property type="match status" value="1"/>
</dbReference>
<feature type="compositionally biased region" description="Basic and acidic residues" evidence="6">
    <location>
        <begin position="151"/>
        <end position="166"/>
    </location>
</feature>
<dbReference type="FunCoup" id="A0A1Z5KR90">
    <property type="interactions" value="384"/>
</dbReference>
<dbReference type="AlphaFoldDB" id="A0A1Z5KR90"/>
<feature type="region of interest" description="Disordered" evidence="6">
    <location>
        <begin position="1"/>
        <end position="50"/>
    </location>
</feature>
<feature type="domain" description="Helicase C-terminal" evidence="8">
    <location>
        <begin position="438"/>
        <end position="586"/>
    </location>
</feature>
<proteinExistence type="predicted"/>
<feature type="region of interest" description="Disordered" evidence="6">
    <location>
        <begin position="705"/>
        <end position="793"/>
    </location>
</feature>
<keyword evidence="4" id="KW-0067">ATP-binding</keyword>
<evidence type="ECO:0000256" key="4">
    <source>
        <dbReference type="ARBA" id="ARBA00022840"/>
    </source>
</evidence>
<evidence type="ECO:0000259" key="9">
    <source>
        <dbReference type="PROSITE" id="PS51195"/>
    </source>
</evidence>
<protein>
    <submittedName>
        <fullName evidence="10">ATP-dependent RNA helicase DDX27</fullName>
        <ecNumber evidence="10">3.6.4.13</ecNumber>
    </submittedName>
</protein>
<feature type="compositionally biased region" description="Acidic residues" evidence="6">
    <location>
        <begin position="167"/>
        <end position="182"/>
    </location>
</feature>
<feature type="compositionally biased region" description="Acidic residues" evidence="6">
    <location>
        <begin position="10"/>
        <end position="28"/>
    </location>
</feature>
<feature type="compositionally biased region" description="Basic and acidic residues" evidence="6">
    <location>
        <begin position="776"/>
        <end position="791"/>
    </location>
</feature>
<feature type="compositionally biased region" description="Basic and acidic residues" evidence="6">
    <location>
        <begin position="732"/>
        <end position="755"/>
    </location>
</feature>
<dbReference type="EMBL" id="BDSP01000277">
    <property type="protein sequence ID" value="GAX28622.1"/>
    <property type="molecule type" value="Genomic_DNA"/>
</dbReference>
<evidence type="ECO:0000259" key="7">
    <source>
        <dbReference type="PROSITE" id="PS51192"/>
    </source>
</evidence>
<dbReference type="SMART" id="SM00487">
    <property type="entry name" value="DEXDc"/>
    <property type="match status" value="1"/>
</dbReference>
<dbReference type="SUPFAM" id="SSF52540">
    <property type="entry name" value="P-loop containing nucleoside triphosphate hydrolases"/>
    <property type="match status" value="2"/>
</dbReference>
<reference evidence="10 11" key="1">
    <citation type="journal article" date="2015" name="Plant Cell">
        <title>Oil accumulation by the oleaginous diatom Fistulifera solaris as revealed by the genome and transcriptome.</title>
        <authorList>
            <person name="Tanaka T."/>
            <person name="Maeda Y."/>
            <person name="Veluchamy A."/>
            <person name="Tanaka M."/>
            <person name="Abida H."/>
            <person name="Marechal E."/>
            <person name="Bowler C."/>
            <person name="Muto M."/>
            <person name="Sunaga Y."/>
            <person name="Tanaka M."/>
            <person name="Yoshino T."/>
            <person name="Taniguchi T."/>
            <person name="Fukuda Y."/>
            <person name="Nemoto M."/>
            <person name="Matsumoto M."/>
            <person name="Wong P.S."/>
            <person name="Aburatani S."/>
            <person name="Fujibuchi W."/>
        </authorList>
    </citation>
    <scope>NUCLEOTIDE SEQUENCE [LARGE SCALE GENOMIC DNA]</scope>
    <source>
        <strain evidence="10 11">JPCC DA0580</strain>
    </source>
</reference>
<dbReference type="GO" id="GO:0005829">
    <property type="term" value="C:cytosol"/>
    <property type="evidence" value="ECO:0007669"/>
    <property type="project" value="TreeGrafter"/>
</dbReference>
<evidence type="ECO:0000259" key="8">
    <source>
        <dbReference type="PROSITE" id="PS51194"/>
    </source>
</evidence>
<feature type="domain" description="DEAD-box RNA helicase Q" evidence="9">
    <location>
        <begin position="202"/>
        <end position="230"/>
    </location>
</feature>
<evidence type="ECO:0000256" key="1">
    <source>
        <dbReference type="ARBA" id="ARBA00022741"/>
    </source>
</evidence>
<dbReference type="InterPro" id="IPR027417">
    <property type="entry name" value="P-loop_NTPase"/>
</dbReference>
<evidence type="ECO:0000256" key="3">
    <source>
        <dbReference type="ARBA" id="ARBA00022806"/>
    </source>
</evidence>